<dbReference type="Pfam" id="PF03081">
    <property type="entry name" value="Exo70_C"/>
    <property type="match status" value="1"/>
</dbReference>
<evidence type="ECO:0000256" key="2">
    <source>
        <dbReference type="ARBA" id="ARBA00022448"/>
    </source>
</evidence>
<comment type="caution">
    <text evidence="6">The sequence shown here is derived from an EMBL/GenBank/DDBJ whole genome shotgun (WGS) entry which is preliminary data.</text>
</comment>
<keyword evidence="3 4" id="KW-0268">Exocytosis</keyword>
<dbReference type="Gene3D" id="1.20.1280.170">
    <property type="entry name" value="Exocyst complex component Exo70"/>
    <property type="match status" value="1"/>
</dbReference>
<evidence type="ECO:0000313" key="6">
    <source>
        <dbReference type="EMBL" id="KAK8842865.1"/>
    </source>
</evidence>
<dbReference type="InterPro" id="IPR016159">
    <property type="entry name" value="Cullin_repeat-like_dom_sf"/>
</dbReference>
<name>A0ABR2H9H6_9EUKA</name>
<feature type="domain" description="Exocyst complex subunit Exo70 C-terminal" evidence="5">
    <location>
        <begin position="267"/>
        <end position="600"/>
    </location>
</feature>
<dbReference type="Pfam" id="PF20669">
    <property type="entry name" value="Exo70_N"/>
    <property type="match status" value="1"/>
</dbReference>
<keyword evidence="7" id="KW-1185">Reference proteome</keyword>
<dbReference type="PANTHER" id="PTHR12542">
    <property type="entry name" value="EXOCYST COMPLEX PROTEIN EXO70"/>
    <property type="match status" value="1"/>
</dbReference>
<evidence type="ECO:0000259" key="5">
    <source>
        <dbReference type="Pfam" id="PF03081"/>
    </source>
</evidence>
<dbReference type="SUPFAM" id="SSF74788">
    <property type="entry name" value="Cullin repeat-like"/>
    <property type="match status" value="1"/>
</dbReference>
<comment type="similarity">
    <text evidence="1 4">Belongs to the EXO70 family.</text>
</comment>
<evidence type="ECO:0000313" key="7">
    <source>
        <dbReference type="Proteomes" id="UP001470230"/>
    </source>
</evidence>
<evidence type="ECO:0000256" key="3">
    <source>
        <dbReference type="ARBA" id="ARBA00022483"/>
    </source>
</evidence>
<proteinExistence type="inferred from homology"/>
<dbReference type="Proteomes" id="UP001470230">
    <property type="component" value="Unassembled WGS sequence"/>
</dbReference>
<comment type="function">
    <text evidence="4">Component of the exocyst complex.</text>
</comment>
<protein>
    <recommendedName>
        <fullName evidence="4">Exocyst subunit Exo70 family protein</fullName>
    </recommendedName>
</protein>
<dbReference type="EMBL" id="JAPFFF010000037">
    <property type="protein sequence ID" value="KAK8842865.1"/>
    <property type="molecule type" value="Genomic_DNA"/>
</dbReference>
<dbReference type="InterPro" id="IPR004140">
    <property type="entry name" value="Exo70"/>
</dbReference>
<dbReference type="InterPro" id="IPR046364">
    <property type="entry name" value="Exo70_C"/>
</dbReference>
<accession>A0ABR2H9H6</accession>
<dbReference type="PANTHER" id="PTHR12542:SF41">
    <property type="entry name" value="EXOCYST COMPLEX COMPONENT 7"/>
    <property type="match status" value="1"/>
</dbReference>
<keyword evidence="4" id="KW-0653">Protein transport</keyword>
<keyword evidence="2 4" id="KW-0813">Transport</keyword>
<organism evidence="6 7">
    <name type="scientific">Tritrichomonas musculus</name>
    <dbReference type="NCBI Taxonomy" id="1915356"/>
    <lineage>
        <taxon>Eukaryota</taxon>
        <taxon>Metamonada</taxon>
        <taxon>Parabasalia</taxon>
        <taxon>Tritrichomonadida</taxon>
        <taxon>Tritrichomonadidae</taxon>
        <taxon>Tritrichomonas</taxon>
    </lineage>
</organism>
<reference evidence="6 7" key="1">
    <citation type="submission" date="2024-04" db="EMBL/GenBank/DDBJ databases">
        <title>Tritrichomonas musculus Genome.</title>
        <authorList>
            <person name="Alves-Ferreira E."/>
            <person name="Grigg M."/>
            <person name="Lorenzi H."/>
            <person name="Galac M."/>
        </authorList>
    </citation>
    <scope>NUCLEOTIDE SEQUENCE [LARGE SCALE GENOMIC DNA]</scope>
    <source>
        <strain evidence="6 7">EAF2021</strain>
    </source>
</reference>
<sequence length="611" mass="71248">MSDTQNPSLNDPSEQLKAIRKLREMSNQKLSQLDQAINRFISRFDQKKDKLTELYDGTQKQQRYLTNVIATRDALQQTLDLLDTTKRLSPIINNRNVEENFDEYIRTMNEIGQALEVLSDLNFEDGKMANQNLKELQDTGRKEITEYFLTIINKSQYKEAFPISYWKIDEKGDFNVISDELNEQITYPLLENDFQRMKVITGVIVDMMSHTNEFVEQYAASRSQFIDATFRKIIKIVKPRTPMNAPIDPLLIPKYFRKSHSIHLLCFTYRFIVDRETEIKRKIFGNLRGVLDKVIEKSFDEIFVPNIKSQVQPLNQHIDCLFDLDIIQTLRTILPTFDKYKDESTYNHQEVIESLMQPFANNTKNIIEALISAIEKHDQTFLPVDGGVSPLTSNILLFLIHLFPYEDSLTNIMPINTIVTRIISSLISNIELKAGHYNDPVLTQLFKMNNLHFIFTTVQGSKLKGSLPSENSILIEESISKAQEEYIKLTWDTAFAKVNEDTVRKNLGEFNEKLGLNKKQRMVIKMAFKNFRDKIDEIRQKHQGYNTKNTKLMAAIMNDTLNKIRTKYEKFWIRWKDSGFSKTPEKWICYQPSTLNQMITKLYSGTNPTNK</sequence>
<evidence type="ECO:0000256" key="1">
    <source>
        <dbReference type="ARBA" id="ARBA00006756"/>
    </source>
</evidence>
<gene>
    <name evidence="6" type="ORF">M9Y10_025731</name>
</gene>
<evidence type="ECO:0000256" key="4">
    <source>
        <dbReference type="RuleBase" id="RU365026"/>
    </source>
</evidence>